<evidence type="ECO:0000313" key="1">
    <source>
        <dbReference type="EMBL" id="ATE76555.1"/>
    </source>
</evidence>
<accession>A0AB33E8V9</accession>
<gene>
    <name evidence="1" type="ORF">CNN82_08990</name>
</gene>
<evidence type="ECO:0000313" key="2">
    <source>
        <dbReference type="Proteomes" id="UP000218385"/>
    </source>
</evidence>
<organism evidence="1 2">
    <name type="scientific">Pseudomonas frederiksbergensis</name>
    <dbReference type="NCBI Taxonomy" id="104087"/>
    <lineage>
        <taxon>Bacteria</taxon>
        <taxon>Pseudomonadati</taxon>
        <taxon>Pseudomonadota</taxon>
        <taxon>Gammaproteobacteria</taxon>
        <taxon>Pseudomonadales</taxon>
        <taxon>Pseudomonadaceae</taxon>
        <taxon>Pseudomonas</taxon>
    </lineage>
</organism>
<protein>
    <submittedName>
        <fullName evidence="1">Uncharacterized protein</fullName>
    </submittedName>
</protein>
<dbReference type="EMBL" id="CP023466">
    <property type="protein sequence ID" value="ATE76555.1"/>
    <property type="molecule type" value="Genomic_DNA"/>
</dbReference>
<name>A0AB33E8V9_9PSED</name>
<sequence>MSLKKVSPFFRFATARPLFANVRKTHNSRPWVTAIVLFGLEVEGDAPVYLEIRFEDYQALQIEGDHLMLTLEETMKCAEAEYGIVPSDWRAMSQHEIDRIPFS</sequence>
<proteinExistence type="predicted"/>
<dbReference type="Proteomes" id="UP000218385">
    <property type="component" value="Chromosome"/>
</dbReference>
<reference evidence="1 2" key="1">
    <citation type="submission" date="2017-09" db="EMBL/GenBank/DDBJ databases">
        <title>Complete Genome sequence of Lysobacter capsici KNU-15.</title>
        <authorList>
            <person name="Kim M.-C."/>
            <person name="Yi H."/>
            <person name="Lee D.-W."/>
            <person name="Shin J.-H."/>
        </authorList>
    </citation>
    <scope>NUCLEOTIDE SEQUENCE [LARGE SCALE GENOMIC DNA]</scope>
    <source>
        <strain evidence="1 2">KNU-15</strain>
    </source>
</reference>
<dbReference type="AlphaFoldDB" id="A0AB33E8V9"/>